<evidence type="ECO:0008006" key="4">
    <source>
        <dbReference type="Google" id="ProtNLM"/>
    </source>
</evidence>
<dbReference type="InterPro" id="IPR052637">
    <property type="entry name" value="KLHDC3-like"/>
</dbReference>
<dbReference type="Proteomes" id="UP001498398">
    <property type="component" value="Unassembled WGS sequence"/>
</dbReference>
<evidence type="ECO:0000313" key="2">
    <source>
        <dbReference type="EMBL" id="KAK7466333.1"/>
    </source>
</evidence>
<name>A0ABR1JYI5_9AGAR</name>
<comment type="caution">
    <text evidence="2">The sequence shown here is derived from an EMBL/GenBank/DDBJ whole genome shotgun (WGS) entry which is preliminary data.</text>
</comment>
<proteinExistence type="predicted"/>
<protein>
    <recommendedName>
        <fullName evidence="4">Kelch repeat-containing protein</fullName>
    </recommendedName>
</protein>
<dbReference type="Gene3D" id="2.120.10.80">
    <property type="entry name" value="Kelch-type beta propeller"/>
    <property type="match status" value="2"/>
</dbReference>
<dbReference type="Pfam" id="PF24681">
    <property type="entry name" value="Kelch_KLHDC2_KLHL20_DRC7"/>
    <property type="match status" value="1"/>
</dbReference>
<dbReference type="PANTHER" id="PTHR46461">
    <property type="entry name" value="KELCH DOMAIN-CONTAINING PROTEIN 3"/>
    <property type="match status" value="1"/>
</dbReference>
<feature type="region of interest" description="Disordered" evidence="1">
    <location>
        <begin position="1"/>
        <end position="27"/>
    </location>
</feature>
<feature type="compositionally biased region" description="Basic and acidic residues" evidence="1">
    <location>
        <begin position="1"/>
        <end position="13"/>
    </location>
</feature>
<dbReference type="InterPro" id="IPR011043">
    <property type="entry name" value="Gal_Oxase/kelch_b-propeller"/>
</dbReference>
<evidence type="ECO:0000256" key="1">
    <source>
        <dbReference type="SAM" id="MobiDB-lite"/>
    </source>
</evidence>
<organism evidence="2 3">
    <name type="scientific">Marasmiellus scandens</name>
    <dbReference type="NCBI Taxonomy" id="2682957"/>
    <lineage>
        <taxon>Eukaryota</taxon>
        <taxon>Fungi</taxon>
        <taxon>Dikarya</taxon>
        <taxon>Basidiomycota</taxon>
        <taxon>Agaricomycotina</taxon>
        <taxon>Agaricomycetes</taxon>
        <taxon>Agaricomycetidae</taxon>
        <taxon>Agaricales</taxon>
        <taxon>Marasmiineae</taxon>
        <taxon>Omphalotaceae</taxon>
        <taxon>Marasmiellus</taxon>
    </lineage>
</organism>
<reference evidence="2 3" key="1">
    <citation type="submission" date="2024-01" db="EMBL/GenBank/DDBJ databases">
        <title>A draft genome for the cacao thread blight pathogen Marasmiellus scandens.</title>
        <authorList>
            <person name="Baruah I.K."/>
            <person name="Leung J."/>
            <person name="Bukari Y."/>
            <person name="Amoako-Attah I."/>
            <person name="Meinhardt L.W."/>
            <person name="Bailey B.A."/>
            <person name="Cohen S.P."/>
        </authorList>
    </citation>
    <scope>NUCLEOTIDE SEQUENCE [LARGE SCALE GENOMIC DNA]</scope>
    <source>
        <strain evidence="2 3">GH-19</strain>
    </source>
</reference>
<dbReference type="EMBL" id="JBANRG010000005">
    <property type="protein sequence ID" value="KAK7466333.1"/>
    <property type="molecule type" value="Genomic_DNA"/>
</dbReference>
<keyword evidence="3" id="KW-1185">Reference proteome</keyword>
<dbReference type="InterPro" id="IPR015915">
    <property type="entry name" value="Kelch-typ_b-propeller"/>
</dbReference>
<sequence>MKLLFDKRPKDSSSSRSGGENHVQQQQTHPWIYRSFVLSPAIDGPFAFARTKSPSPFPRYGHSLSASDPSVGELYLFGGQLRQYARPGNDLYIFNIRKSSAALVRTKGKVPSIRVGSATATIRKKLVLWGGSRGTLDLDDTLYSFDIVSRIWSTVPVTGSTPVGRYGHATCVARETQFLVIGGQVTDGVFLNDLWSVNLADVKAEATWQLMQPASKERPNQRAGHVCVFHENRLIIFGGSDGLCKYNDTWSFDFETRKWSEWTCDGQVPEPRDGHAAAVVDGIMYIFGGYSIGGEELGDVFALALSSQIWYSFQNHDMGCPPGERLGHAMVSVGPEIYVLGGRSGSLPLSIAMESPNYMHVLDTRRLSLEYSD</sequence>
<dbReference type="PANTHER" id="PTHR46461:SF1">
    <property type="entry name" value="KELCH DOMAIN-CONTAINING PROTEIN 3"/>
    <property type="match status" value="1"/>
</dbReference>
<accession>A0ABR1JYI5</accession>
<dbReference type="SUPFAM" id="SSF50965">
    <property type="entry name" value="Galactose oxidase, central domain"/>
    <property type="match status" value="2"/>
</dbReference>
<evidence type="ECO:0000313" key="3">
    <source>
        <dbReference type="Proteomes" id="UP001498398"/>
    </source>
</evidence>
<gene>
    <name evidence="2" type="ORF">VKT23_005059</name>
</gene>